<dbReference type="OrthoDB" id="9793039at2"/>
<name>A0A4Q7KD00_9PSEU</name>
<dbReference type="InterPro" id="IPR029068">
    <property type="entry name" value="Glyas_Bleomycin-R_OHBP_Dase"/>
</dbReference>
<dbReference type="AlphaFoldDB" id="A0A4Q7KD00"/>
<gene>
    <name evidence="2" type="ORF">EV193_11697</name>
</gene>
<dbReference type="InterPro" id="IPR052164">
    <property type="entry name" value="Anthracycline_SecMetBiosynth"/>
</dbReference>
<keyword evidence="3" id="KW-1185">Reference proteome</keyword>
<dbReference type="PANTHER" id="PTHR33993">
    <property type="entry name" value="GLYOXALASE-RELATED"/>
    <property type="match status" value="1"/>
</dbReference>
<dbReference type="Gene3D" id="3.10.180.10">
    <property type="entry name" value="2,3-Dihydroxybiphenyl 1,2-Dioxygenase, domain 1"/>
    <property type="match status" value="2"/>
</dbReference>
<proteinExistence type="predicted"/>
<reference evidence="2 3" key="1">
    <citation type="submission" date="2019-02" db="EMBL/GenBank/DDBJ databases">
        <title>Genomic Encyclopedia of Type Strains, Phase IV (KMG-IV): sequencing the most valuable type-strain genomes for metagenomic binning, comparative biology and taxonomic classification.</title>
        <authorList>
            <person name="Goeker M."/>
        </authorList>
    </citation>
    <scope>NUCLEOTIDE SEQUENCE [LARGE SCALE GENOMIC DNA]</scope>
    <source>
        <strain evidence="2 3">DSM 101727</strain>
    </source>
</reference>
<dbReference type="InterPro" id="IPR037523">
    <property type="entry name" value="VOC_core"/>
</dbReference>
<dbReference type="PROSITE" id="PS51819">
    <property type="entry name" value="VOC"/>
    <property type="match status" value="1"/>
</dbReference>
<dbReference type="PANTHER" id="PTHR33993:SF10">
    <property type="entry name" value="CONSERVED PROTEIN"/>
    <property type="match status" value="1"/>
</dbReference>
<evidence type="ECO:0000313" key="3">
    <source>
        <dbReference type="Proteomes" id="UP000294257"/>
    </source>
</evidence>
<evidence type="ECO:0000259" key="1">
    <source>
        <dbReference type="PROSITE" id="PS51819"/>
    </source>
</evidence>
<dbReference type="Proteomes" id="UP000294257">
    <property type="component" value="Unassembled WGS sequence"/>
</dbReference>
<dbReference type="Pfam" id="PF00903">
    <property type="entry name" value="Glyoxalase"/>
    <property type="match status" value="2"/>
</dbReference>
<organism evidence="2 3">
    <name type="scientific">Herbihabitans rhizosphaerae</name>
    <dbReference type="NCBI Taxonomy" id="1872711"/>
    <lineage>
        <taxon>Bacteria</taxon>
        <taxon>Bacillati</taxon>
        <taxon>Actinomycetota</taxon>
        <taxon>Actinomycetes</taxon>
        <taxon>Pseudonocardiales</taxon>
        <taxon>Pseudonocardiaceae</taxon>
        <taxon>Herbihabitans</taxon>
    </lineage>
</organism>
<feature type="domain" description="VOC" evidence="1">
    <location>
        <begin position="12"/>
        <end position="125"/>
    </location>
</feature>
<sequence length="257" mass="27316">MVTRSTPWPDGTPCWVDAGFDDLGKARAFYSSLLGWEIPPGAEDFGNYSTCVVDGKAVAGIADKMQPDMPTVWTTYIATSNADDAAAKVKEAGGHVMFGPMTVGDFGRMAVATDSLGGVFGLWEAASHTGFQVANEPGTVTWNEYMSRHFDAAKSFYGKVFGYEYADMGGEDITYATFKVDGADVGGMGVLGSQWPPEVPANWGVYFNVENADASIAKAVELGGTVVSPAFDTPFGRMGFVNDDQGAGFWLMQAPQA</sequence>
<dbReference type="SUPFAM" id="SSF54593">
    <property type="entry name" value="Glyoxalase/Bleomycin resistance protein/Dihydroxybiphenyl dioxygenase"/>
    <property type="match status" value="2"/>
</dbReference>
<dbReference type="EMBL" id="SGWQ01000016">
    <property type="protein sequence ID" value="RZS30576.1"/>
    <property type="molecule type" value="Genomic_DNA"/>
</dbReference>
<evidence type="ECO:0000313" key="2">
    <source>
        <dbReference type="EMBL" id="RZS30576.1"/>
    </source>
</evidence>
<accession>A0A4Q7KD00</accession>
<dbReference type="InterPro" id="IPR004360">
    <property type="entry name" value="Glyas_Fos-R_dOase_dom"/>
</dbReference>
<dbReference type="CDD" id="cd07247">
    <property type="entry name" value="SgaA_N_like"/>
    <property type="match status" value="2"/>
</dbReference>
<comment type="caution">
    <text evidence="2">The sequence shown here is derived from an EMBL/GenBank/DDBJ whole genome shotgun (WGS) entry which is preliminary data.</text>
</comment>
<protein>
    <recommendedName>
        <fullName evidence="1">VOC domain-containing protein</fullName>
    </recommendedName>
</protein>